<dbReference type="InterPro" id="IPR016181">
    <property type="entry name" value="Acyl_CoA_acyltransferase"/>
</dbReference>
<dbReference type="EC" id="2.3.1.266" evidence="3"/>
<dbReference type="PANTHER" id="PTHR43877">
    <property type="entry name" value="AMINOALKYLPHOSPHONATE N-ACETYLTRANSFERASE-RELATED-RELATED"/>
    <property type="match status" value="1"/>
</dbReference>
<dbReference type="SUPFAM" id="SSF55729">
    <property type="entry name" value="Acyl-CoA N-acyltransferases (Nat)"/>
    <property type="match status" value="1"/>
</dbReference>
<dbReference type="AlphaFoldDB" id="A0A2M9CMN8"/>
<gene>
    <name evidence="5" type="ORF">CLV46_2764</name>
</gene>
<dbReference type="PANTHER" id="PTHR43877:SF2">
    <property type="entry name" value="AMINOALKYLPHOSPHONATE N-ACETYLTRANSFERASE-RELATED"/>
    <property type="match status" value="1"/>
</dbReference>
<feature type="domain" description="N-acetyltransferase" evidence="4">
    <location>
        <begin position="2"/>
        <end position="149"/>
    </location>
</feature>
<dbReference type="CDD" id="cd04301">
    <property type="entry name" value="NAT_SF"/>
    <property type="match status" value="1"/>
</dbReference>
<dbReference type="EMBL" id="PGFF01000001">
    <property type="protein sequence ID" value="PJJ73179.1"/>
    <property type="molecule type" value="Genomic_DNA"/>
</dbReference>
<comment type="catalytic activity">
    <reaction evidence="3">
        <text>N-terminal L-alanyl-[ribosomal protein bS18] + acetyl-CoA = N-terminal N(alpha)-acetyl-L-alanyl-[ribosomal protein bS18] + CoA + H(+)</text>
        <dbReference type="Rhea" id="RHEA:43756"/>
        <dbReference type="Rhea" id="RHEA-COMP:10676"/>
        <dbReference type="Rhea" id="RHEA-COMP:10677"/>
        <dbReference type="ChEBI" id="CHEBI:15378"/>
        <dbReference type="ChEBI" id="CHEBI:57287"/>
        <dbReference type="ChEBI" id="CHEBI:57288"/>
        <dbReference type="ChEBI" id="CHEBI:64718"/>
        <dbReference type="ChEBI" id="CHEBI:83683"/>
        <dbReference type="EC" id="2.3.1.266"/>
    </reaction>
</comment>
<accession>A0A2M9CMN8</accession>
<evidence type="ECO:0000256" key="3">
    <source>
        <dbReference type="RuleBase" id="RU363094"/>
    </source>
</evidence>
<keyword evidence="2" id="KW-0012">Acyltransferase</keyword>
<dbReference type="InterPro" id="IPR000182">
    <property type="entry name" value="GNAT_dom"/>
</dbReference>
<comment type="similarity">
    <text evidence="3">Belongs to the acetyltransferase family. RimI subfamily.</text>
</comment>
<dbReference type="RefSeq" id="WP_342746119.1">
    <property type="nucleotide sequence ID" value="NZ_PGFF01000001.1"/>
</dbReference>
<dbReference type="Pfam" id="PF00583">
    <property type="entry name" value="Acetyltransf_1"/>
    <property type="match status" value="1"/>
</dbReference>
<dbReference type="InterPro" id="IPR006464">
    <property type="entry name" value="AcTrfase_RimI/Ard1"/>
</dbReference>
<dbReference type="PROSITE" id="PS51186">
    <property type="entry name" value="GNAT"/>
    <property type="match status" value="1"/>
</dbReference>
<sequence>MTRLRPATIDDLDAIMALETATFDDDAWSADTMRSELTGEHGHYLVAVDDADAVIGYAGLLAPRGTGDGDIQTIAVAPHVRRQGLGRELFAALLAEARERGVERVFLEVRADNPNAQALYESFGFERIAVRPRYYRGGIDAVIMRGEPTR</sequence>
<proteinExistence type="inferred from homology"/>
<evidence type="ECO:0000313" key="6">
    <source>
        <dbReference type="Proteomes" id="UP000228758"/>
    </source>
</evidence>
<dbReference type="GO" id="GO:0005737">
    <property type="term" value="C:cytoplasm"/>
    <property type="evidence" value="ECO:0007669"/>
    <property type="project" value="UniProtKB-SubCell"/>
</dbReference>
<comment type="caution">
    <text evidence="5">The sequence shown here is derived from an EMBL/GenBank/DDBJ whole genome shotgun (WGS) entry which is preliminary data.</text>
</comment>
<dbReference type="Gene3D" id="3.40.630.30">
    <property type="match status" value="1"/>
</dbReference>
<reference evidence="5 6" key="1">
    <citation type="submission" date="2017-11" db="EMBL/GenBank/DDBJ databases">
        <title>Genomic Encyclopedia of Archaeal and Bacterial Type Strains, Phase II (KMG-II): From Individual Species to Whole Genera.</title>
        <authorList>
            <person name="Goeker M."/>
        </authorList>
    </citation>
    <scope>NUCLEOTIDE SEQUENCE [LARGE SCALE GENOMIC DNA]</scope>
    <source>
        <strain evidence="5 6">DSM 27393</strain>
    </source>
</reference>
<keyword evidence="3" id="KW-0963">Cytoplasm</keyword>
<comment type="function">
    <text evidence="3">Acetylates the N-terminal alanine of ribosomal protein bS18.</text>
</comment>
<organism evidence="5 6">
    <name type="scientific">Diaminobutyricimonas aerilata</name>
    <dbReference type="NCBI Taxonomy" id="1162967"/>
    <lineage>
        <taxon>Bacteria</taxon>
        <taxon>Bacillati</taxon>
        <taxon>Actinomycetota</taxon>
        <taxon>Actinomycetes</taxon>
        <taxon>Micrococcales</taxon>
        <taxon>Microbacteriaceae</taxon>
        <taxon>Diaminobutyricimonas</taxon>
    </lineage>
</organism>
<dbReference type="GO" id="GO:0008999">
    <property type="term" value="F:protein-N-terminal-alanine acetyltransferase activity"/>
    <property type="evidence" value="ECO:0007669"/>
    <property type="project" value="UniProtKB-EC"/>
</dbReference>
<evidence type="ECO:0000256" key="2">
    <source>
        <dbReference type="ARBA" id="ARBA00023315"/>
    </source>
</evidence>
<name>A0A2M9CMN8_9MICO</name>
<keyword evidence="6" id="KW-1185">Reference proteome</keyword>
<dbReference type="NCBIfam" id="TIGR01575">
    <property type="entry name" value="rimI"/>
    <property type="match status" value="1"/>
</dbReference>
<dbReference type="Proteomes" id="UP000228758">
    <property type="component" value="Unassembled WGS sequence"/>
</dbReference>
<dbReference type="InterPro" id="IPR050832">
    <property type="entry name" value="Bact_Acetyltransf"/>
</dbReference>
<comment type="subcellular location">
    <subcellularLocation>
        <location evidence="3">Cytoplasm</location>
    </subcellularLocation>
</comment>
<evidence type="ECO:0000256" key="1">
    <source>
        <dbReference type="ARBA" id="ARBA00022679"/>
    </source>
</evidence>
<keyword evidence="1 5" id="KW-0808">Transferase</keyword>
<evidence type="ECO:0000259" key="4">
    <source>
        <dbReference type="PROSITE" id="PS51186"/>
    </source>
</evidence>
<protein>
    <recommendedName>
        <fullName evidence="3">[Ribosomal protein bS18]-alanine N-acetyltransferase</fullName>
        <ecNumber evidence="3">2.3.1.266</ecNumber>
    </recommendedName>
</protein>
<evidence type="ECO:0000313" key="5">
    <source>
        <dbReference type="EMBL" id="PJJ73179.1"/>
    </source>
</evidence>